<keyword evidence="1" id="KW-0479">Metal-binding</keyword>
<dbReference type="PROSITE" id="PS50089">
    <property type="entry name" value="ZF_RING_2"/>
    <property type="match status" value="1"/>
</dbReference>
<evidence type="ECO:0000313" key="7">
    <source>
        <dbReference type="EMBL" id="KAF2817266.1"/>
    </source>
</evidence>
<dbReference type="InterPro" id="IPR050731">
    <property type="entry name" value="HRD1_E3_ubiq-ligases"/>
</dbReference>
<protein>
    <recommendedName>
        <fullName evidence="6">RING-type domain-containing protein</fullName>
    </recommendedName>
</protein>
<evidence type="ECO:0000259" key="6">
    <source>
        <dbReference type="PROSITE" id="PS50089"/>
    </source>
</evidence>
<dbReference type="GO" id="GO:0061630">
    <property type="term" value="F:ubiquitin protein ligase activity"/>
    <property type="evidence" value="ECO:0007669"/>
    <property type="project" value="TreeGrafter"/>
</dbReference>
<evidence type="ECO:0000256" key="5">
    <source>
        <dbReference type="SAM" id="MobiDB-lite"/>
    </source>
</evidence>
<reference evidence="9" key="2">
    <citation type="submission" date="2020-04" db="EMBL/GenBank/DDBJ databases">
        <authorList>
            <consortium name="NCBI Genome Project"/>
        </authorList>
    </citation>
    <scope>NUCLEOTIDE SEQUENCE</scope>
    <source>
        <strain evidence="9">CBS 304.34</strain>
    </source>
</reference>
<dbReference type="AlphaFoldDB" id="A0A6A6Z8C1"/>
<evidence type="ECO:0000313" key="9">
    <source>
        <dbReference type="RefSeq" id="XP_033584230.1"/>
    </source>
</evidence>
<dbReference type="Gene3D" id="3.30.40.10">
    <property type="entry name" value="Zinc/RING finger domain, C3HC4 (zinc finger)"/>
    <property type="match status" value="1"/>
</dbReference>
<dbReference type="PANTHER" id="PTHR22763:SF162">
    <property type="entry name" value="TRANSMEMBRANE E3 UBIQUITIN-PROTEIN LIGASE 1"/>
    <property type="match status" value="1"/>
</dbReference>
<feature type="region of interest" description="Disordered" evidence="5">
    <location>
        <begin position="121"/>
        <end position="168"/>
    </location>
</feature>
<dbReference type="SUPFAM" id="SSF57850">
    <property type="entry name" value="RING/U-box"/>
    <property type="match status" value="1"/>
</dbReference>
<accession>A0A6A6Z8C1</accession>
<dbReference type="GeneID" id="54459487"/>
<dbReference type="EMBL" id="MU003692">
    <property type="protein sequence ID" value="KAF2817266.1"/>
    <property type="molecule type" value="Genomic_DNA"/>
</dbReference>
<organism evidence="7">
    <name type="scientific">Mytilinidion resinicola</name>
    <dbReference type="NCBI Taxonomy" id="574789"/>
    <lineage>
        <taxon>Eukaryota</taxon>
        <taxon>Fungi</taxon>
        <taxon>Dikarya</taxon>
        <taxon>Ascomycota</taxon>
        <taxon>Pezizomycotina</taxon>
        <taxon>Dothideomycetes</taxon>
        <taxon>Pleosporomycetidae</taxon>
        <taxon>Mytilinidiales</taxon>
        <taxon>Mytilinidiaceae</taxon>
        <taxon>Mytilinidion</taxon>
    </lineage>
</organism>
<keyword evidence="3" id="KW-0862">Zinc</keyword>
<sequence length="194" mass="21997">MPSSLPSNSEDFLEHNLTNIDASNLALLDECYICHEELGTNHPASQITGIPDCSHVFGHDCLVAWISSSNVNNNTCPMCRTILYTKALPSVDEIVRLTASLRRLVARMETLEGMVDTATRLGEEGREERRQQRRTAQRTEGELQRQIEELQRQGQEARRTEGEARRGAQEIREVGRTLLLEVARLRQQRDADLD</sequence>
<evidence type="ECO:0000313" key="8">
    <source>
        <dbReference type="Proteomes" id="UP000504636"/>
    </source>
</evidence>
<dbReference type="GO" id="GO:0043161">
    <property type="term" value="P:proteasome-mediated ubiquitin-dependent protein catabolic process"/>
    <property type="evidence" value="ECO:0007669"/>
    <property type="project" value="TreeGrafter"/>
</dbReference>
<dbReference type="InterPro" id="IPR013083">
    <property type="entry name" value="Znf_RING/FYVE/PHD"/>
</dbReference>
<evidence type="ECO:0000256" key="1">
    <source>
        <dbReference type="ARBA" id="ARBA00022723"/>
    </source>
</evidence>
<dbReference type="CDD" id="cd16448">
    <property type="entry name" value="RING-H2"/>
    <property type="match status" value="1"/>
</dbReference>
<name>A0A6A6Z8C1_9PEZI</name>
<dbReference type="OrthoDB" id="3801154at2759"/>
<proteinExistence type="predicted"/>
<reference evidence="9" key="3">
    <citation type="submission" date="2025-04" db="UniProtKB">
        <authorList>
            <consortium name="RefSeq"/>
        </authorList>
    </citation>
    <scope>IDENTIFICATION</scope>
    <source>
        <strain evidence="9">CBS 304.34</strain>
    </source>
</reference>
<reference evidence="7 9" key="1">
    <citation type="journal article" date="2020" name="Stud. Mycol.">
        <title>101 Dothideomycetes genomes: a test case for predicting lifestyles and emergence of pathogens.</title>
        <authorList>
            <person name="Haridas S."/>
            <person name="Albert R."/>
            <person name="Binder M."/>
            <person name="Bloem J."/>
            <person name="Labutti K."/>
            <person name="Salamov A."/>
            <person name="Andreopoulos B."/>
            <person name="Baker S."/>
            <person name="Barry K."/>
            <person name="Bills G."/>
            <person name="Bluhm B."/>
            <person name="Cannon C."/>
            <person name="Castanera R."/>
            <person name="Culley D."/>
            <person name="Daum C."/>
            <person name="Ezra D."/>
            <person name="Gonzalez J."/>
            <person name="Henrissat B."/>
            <person name="Kuo A."/>
            <person name="Liang C."/>
            <person name="Lipzen A."/>
            <person name="Lutzoni F."/>
            <person name="Magnuson J."/>
            <person name="Mondo S."/>
            <person name="Nolan M."/>
            <person name="Ohm R."/>
            <person name="Pangilinan J."/>
            <person name="Park H.-J."/>
            <person name="Ramirez L."/>
            <person name="Alfaro M."/>
            <person name="Sun H."/>
            <person name="Tritt A."/>
            <person name="Yoshinaga Y."/>
            <person name="Zwiers L.-H."/>
            <person name="Turgeon B."/>
            <person name="Goodwin S."/>
            <person name="Spatafora J."/>
            <person name="Crous P."/>
            <person name="Grigoriev I."/>
        </authorList>
    </citation>
    <scope>NUCLEOTIDE SEQUENCE</scope>
    <source>
        <strain evidence="7 9">CBS 304.34</strain>
    </source>
</reference>
<keyword evidence="8" id="KW-1185">Reference proteome</keyword>
<dbReference type="InterPro" id="IPR001841">
    <property type="entry name" value="Znf_RING"/>
</dbReference>
<dbReference type="Pfam" id="PF13639">
    <property type="entry name" value="zf-RING_2"/>
    <property type="match status" value="1"/>
</dbReference>
<dbReference type="PANTHER" id="PTHR22763">
    <property type="entry name" value="RING ZINC FINGER PROTEIN"/>
    <property type="match status" value="1"/>
</dbReference>
<gene>
    <name evidence="7 9" type="ORF">BDZ99DRAFT_457020</name>
</gene>
<dbReference type="Proteomes" id="UP000504636">
    <property type="component" value="Unplaced"/>
</dbReference>
<evidence type="ECO:0000256" key="4">
    <source>
        <dbReference type="PROSITE-ProRule" id="PRU00175"/>
    </source>
</evidence>
<evidence type="ECO:0000256" key="3">
    <source>
        <dbReference type="ARBA" id="ARBA00022833"/>
    </source>
</evidence>
<feature type="compositionally biased region" description="Basic and acidic residues" evidence="5">
    <location>
        <begin position="137"/>
        <end position="168"/>
    </location>
</feature>
<dbReference type="RefSeq" id="XP_033584230.1">
    <property type="nucleotide sequence ID" value="XM_033718594.1"/>
</dbReference>
<dbReference type="GO" id="GO:0008270">
    <property type="term" value="F:zinc ion binding"/>
    <property type="evidence" value="ECO:0007669"/>
    <property type="project" value="UniProtKB-KW"/>
</dbReference>
<keyword evidence="2 4" id="KW-0863">Zinc-finger</keyword>
<feature type="compositionally biased region" description="Basic and acidic residues" evidence="5">
    <location>
        <begin position="121"/>
        <end position="130"/>
    </location>
</feature>
<evidence type="ECO:0000256" key="2">
    <source>
        <dbReference type="ARBA" id="ARBA00022771"/>
    </source>
</evidence>
<feature type="domain" description="RING-type" evidence="6">
    <location>
        <begin position="31"/>
        <end position="80"/>
    </location>
</feature>
<dbReference type="GO" id="GO:0012505">
    <property type="term" value="C:endomembrane system"/>
    <property type="evidence" value="ECO:0007669"/>
    <property type="project" value="TreeGrafter"/>
</dbReference>